<evidence type="ECO:0000256" key="5">
    <source>
        <dbReference type="ARBA" id="ARBA00015611"/>
    </source>
</evidence>
<reference evidence="16 17" key="1">
    <citation type="journal article" date="2008" name="Int. J. Syst. Evol. Microbiol.">
        <title>Nocardioides daphniae sp. nov., isolated from Daphnia cucullata (Crustacea: Cladocera).</title>
        <authorList>
            <person name="Toth E.M."/>
            <person name="Keki Z."/>
            <person name="Homonnay Z.G."/>
            <person name="Borsodi A.K."/>
            <person name="Marialigeti K."/>
            <person name="Schumann P."/>
        </authorList>
    </citation>
    <scope>NUCLEOTIDE SEQUENCE [LARGE SCALE GENOMIC DNA]</scope>
    <source>
        <strain evidence="16 17">JCM 16608</strain>
    </source>
</reference>
<dbReference type="InterPro" id="IPR027268">
    <property type="entry name" value="Peptidase_M4/M1_CTD_sf"/>
</dbReference>
<evidence type="ECO:0000256" key="12">
    <source>
        <dbReference type="ARBA" id="ARBA00031533"/>
    </source>
</evidence>
<evidence type="ECO:0000256" key="9">
    <source>
        <dbReference type="ARBA" id="ARBA00022833"/>
    </source>
</evidence>
<dbReference type="GO" id="GO:0006508">
    <property type="term" value="P:proteolysis"/>
    <property type="evidence" value="ECO:0007669"/>
    <property type="project" value="UniProtKB-KW"/>
</dbReference>
<dbReference type="PRINTS" id="PR00756">
    <property type="entry name" value="ALADIPTASE"/>
</dbReference>
<organism evidence="16 17">
    <name type="scientific">Nocardioides daphniae</name>
    <dbReference type="NCBI Taxonomy" id="402297"/>
    <lineage>
        <taxon>Bacteria</taxon>
        <taxon>Bacillati</taxon>
        <taxon>Actinomycetota</taxon>
        <taxon>Actinomycetes</taxon>
        <taxon>Propionibacteriales</taxon>
        <taxon>Nocardioidaceae</taxon>
        <taxon>Nocardioides</taxon>
    </lineage>
</organism>
<dbReference type="EMBL" id="CP038462">
    <property type="protein sequence ID" value="QCC76929.1"/>
    <property type="molecule type" value="Genomic_DNA"/>
</dbReference>
<dbReference type="SUPFAM" id="SSF55486">
    <property type="entry name" value="Metalloproteases ('zincins'), catalytic domain"/>
    <property type="match status" value="1"/>
</dbReference>
<dbReference type="AlphaFoldDB" id="A0A4P7UDD8"/>
<protein>
    <recommendedName>
        <fullName evidence="5">Aminopeptidase N</fullName>
        <ecNumber evidence="4">3.4.11.2</ecNumber>
    </recommendedName>
    <alternativeName>
        <fullName evidence="11">Alanine aminopeptidase</fullName>
    </alternativeName>
    <alternativeName>
        <fullName evidence="12">Lysyl aminopeptidase</fullName>
    </alternativeName>
</protein>
<dbReference type="EMBL" id="BMCK01000002">
    <property type="protein sequence ID" value="GGD17801.1"/>
    <property type="molecule type" value="Genomic_DNA"/>
</dbReference>
<dbReference type="RefSeq" id="WP_135831976.1">
    <property type="nucleotide sequence ID" value="NZ_BMCK01000002.1"/>
</dbReference>
<reference evidence="15" key="5">
    <citation type="submission" date="2024-05" db="EMBL/GenBank/DDBJ databases">
        <authorList>
            <person name="Sun Q."/>
            <person name="Sedlacek I."/>
        </authorList>
    </citation>
    <scope>NUCLEOTIDE SEQUENCE</scope>
    <source>
        <strain evidence="15">CCM 7403</strain>
    </source>
</reference>
<reference evidence="16" key="4">
    <citation type="submission" date="2019-03" db="EMBL/GenBank/DDBJ databases">
        <authorList>
            <person name="Huang Y."/>
        </authorList>
    </citation>
    <scope>NUCLEOTIDE SEQUENCE</scope>
    <source>
        <strain evidence="16">JCM 16608</strain>
    </source>
</reference>
<evidence type="ECO:0000256" key="4">
    <source>
        <dbReference type="ARBA" id="ARBA00012564"/>
    </source>
</evidence>
<dbReference type="SUPFAM" id="SSF63737">
    <property type="entry name" value="Leukotriene A4 hydrolase N-terminal domain"/>
    <property type="match status" value="1"/>
</dbReference>
<evidence type="ECO:0000256" key="6">
    <source>
        <dbReference type="ARBA" id="ARBA00022670"/>
    </source>
</evidence>
<reference evidence="15" key="2">
    <citation type="journal article" date="2014" name="Int. J. Syst. Evol. Microbiol.">
        <title>Complete genome of a new Firmicutes species belonging to the dominant human colonic microbiota ('Ruminococcus bicirculans') reveals two chromosomes and a selective capacity to utilize plant glucans.</title>
        <authorList>
            <consortium name="NISC Comparative Sequencing Program"/>
            <person name="Wegmann U."/>
            <person name="Louis P."/>
            <person name="Goesmann A."/>
            <person name="Henrissat B."/>
            <person name="Duncan S.H."/>
            <person name="Flint H.J."/>
        </authorList>
    </citation>
    <scope>NUCLEOTIDE SEQUENCE</scope>
    <source>
        <strain evidence="15">CCM 7403</strain>
    </source>
</reference>
<proteinExistence type="inferred from homology"/>
<feature type="domain" description="Aminopeptidase N-like N-terminal" evidence="14">
    <location>
        <begin position="63"/>
        <end position="231"/>
    </location>
</feature>
<dbReference type="OrthoDB" id="3885507at2"/>
<dbReference type="PANTHER" id="PTHR11533">
    <property type="entry name" value="PROTEASE M1 ZINC METALLOPROTEASE"/>
    <property type="match status" value="1"/>
</dbReference>
<dbReference type="GO" id="GO:0008270">
    <property type="term" value="F:zinc ion binding"/>
    <property type="evidence" value="ECO:0007669"/>
    <property type="project" value="InterPro"/>
</dbReference>
<keyword evidence="6" id="KW-0645">Protease</keyword>
<dbReference type="GO" id="GO:0016285">
    <property type="term" value="F:alanyl aminopeptidase activity"/>
    <property type="evidence" value="ECO:0007669"/>
    <property type="project" value="UniProtKB-EC"/>
</dbReference>
<keyword evidence="18" id="KW-1185">Reference proteome</keyword>
<evidence type="ECO:0000259" key="13">
    <source>
        <dbReference type="Pfam" id="PF01433"/>
    </source>
</evidence>
<evidence type="ECO:0000256" key="2">
    <source>
        <dbReference type="ARBA" id="ARBA00001947"/>
    </source>
</evidence>
<dbReference type="InterPro" id="IPR045357">
    <property type="entry name" value="Aminopeptidase_N-like_N"/>
</dbReference>
<comment type="similarity">
    <text evidence="3">Belongs to the peptidase M1 family.</text>
</comment>
<keyword evidence="7" id="KW-0479">Metal-binding</keyword>
<evidence type="ECO:0000313" key="18">
    <source>
        <dbReference type="Proteomes" id="UP000630594"/>
    </source>
</evidence>
<evidence type="ECO:0000256" key="11">
    <source>
        <dbReference type="ARBA" id="ARBA00029811"/>
    </source>
</evidence>
<dbReference type="InterPro" id="IPR014782">
    <property type="entry name" value="Peptidase_M1_dom"/>
</dbReference>
<dbReference type="PANTHER" id="PTHR11533:SF297">
    <property type="entry name" value="AMINOPEPTIDASE N"/>
    <property type="match status" value="1"/>
</dbReference>
<evidence type="ECO:0000313" key="16">
    <source>
        <dbReference type="EMBL" id="QCC76929.1"/>
    </source>
</evidence>
<dbReference type="Pfam" id="PF17900">
    <property type="entry name" value="Peptidase_M1_N"/>
    <property type="match status" value="1"/>
</dbReference>
<reference evidence="18" key="3">
    <citation type="journal article" date="2019" name="Int. J. Syst. Evol. Microbiol.">
        <title>The Global Catalogue of Microorganisms (GCM) 10K type strain sequencing project: providing services to taxonomists for standard genome sequencing and annotation.</title>
        <authorList>
            <consortium name="The Broad Institute Genomics Platform"/>
            <consortium name="The Broad Institute Genome Sequencing Center for Infectious Disease"/>
            <person name="Wu L."/>
            <person name="Ma J."/>
        </authorList>
    </citation>
    <scope>NUCLEOTIDE SEQUENCE [LARGE SCALE GENOMIC DNA]</scope>
    <source>
        <strain evidence="18">CCM 7403</strain>
    </source>
</reference>
<dbReference type="KEGG" id="ndp:E2C04_06305"/>
<dbReference type="Pfam" id="PF01433">
    <property type="entry name" value="Peptidase_M1"/>
    <property type="match status" value="1"/>
</dbReference>
<dbReference type="InterPro" id="IPR042097">
    <property type="entry name" value="Aminopeptidase_N-like_N_sf"/>
</dbReference>
<comment type="cofactor">
    <cofactor evidence="2">
        <name>Zn(2+)</name>
        <dbReference type="ChEBI" id="CHEBI:29105"/>
    </cofactor>
</comment>
<dbReference type="GO" id="GO:0008237">
    <property type="term" value="F:metallopeptidase activity"/>
    <property type="evidence" value="ECO:0007669"/>
    <property type="project" value="UniProtKB-KW"/>
</dbReference>
<dbReference type="Gene3D" id="2.60.40.1730">
    <property type="entry name" value="tricorn interacting facor f3 domain"/>
    <property type="match status" value="1"/>
</dbReference>
<dbReference type="InterPro" id="IPR050344">
    <property type="entry name" value="Peptidase_M1_aminopeptidases"/>
</dbReference>
<evidence type="ECO:0000256" key="8">
    <source>
        <dbReference type="ARBA" id="ARBA00022801"/>
    </source>
</evidence>
<name>A0A4P7UDD8_9ACTN</name>
<dbReference type="EC" id="3.4.11.2" evidence="4"/>
<dbReference type="Proteomes" id="UP000630594">
    <property type="component" value="Unassembled WGS sequence"/>
</dbReference>
<evidence type="ECO:0000256" key="1">
    <source>
        <dbReference type="ARBA" id="ARBA00000098"/>
    </source>
</evidence>
<comment type="catalytic activity">
    <reaction evidence="1">
        <text>Release of an N-terminal amino acid, Xaa-|-Yaa- from a peptide, amide or arylamide. Xaa is preferably Ala, but may be most amino acids including Pro (slow action). When a terminal hydrophobic residue is followed by a prolyl residue, the two may be released as an intact Xaa-Pro dipeptide.</text>
        <dbReference type="EC" id="3.4.11.2"/>
    </reaction>
</comment>
<keyword evidence="10" id="KW-0482">Metalloprotease</keyword>
<dbReference type="InterPro" id="IPR001930">
    <property type="entry name" value="Peptidase_M1"/>
</dbReference>
<gene>
    <name evidence="16" type="ORF">E2C04_06305</name>
    <name evidence="15" type="ORF">GCM10007231_16040</name>
</gene>
<evidence type="ECO:0000256" key="10">
    <source>
        <dbReference type="ARBA" id="ARBA00023049"/>
    </source>
</evidence>
<dbReference type="CDD" id="cd09603">
    <property type="entry name" value="M1_APN_like"/>
    <property type="match status" value="1"/>
</dbReference>
<evidence type="ECO:0000256" key="7">
    <source>
        <dbReference type="ARBA" id="ARBA00022723"/>
    </source>
</evidence>
<evidence type="ECO:0000256" key="3">
    <source>
        <dbReference type="ARBA" id="ARBA00010136"/>
    </source>
</evidence>
<keyword evidence="8" id="KW-0378">Hydrolase</keyword>
<feature type="domain" description="Peptidase M1 membrane alanine aminopeptidase" evidence="13">
    <location>
        <begin position="324"/>
        <end position="464"/>
    </location>
</feature>
<evidence type="ECO:0000313" key="17">
    <source>
        <dbReference type="Proteomes" id="UP000297025"/>
    </source>
</evidence>
<keyword evidence="9" id="KW-0862">Zinc</keyword>
<dbReference type="Proteomes" id="UP000297025">
    <property type="component" value="Chromosome"/>
</dbReference>
<evidence type="ECO:0000313" key="15">
    <source>
        <dbReference type="EMBL" id="GGD17801.1"/>
    </source>
</evidence>
<sequence>MKGLRGRAPRRTRARLLAGAVTTVLLVGLVGPSAGDSTSAQGTSGIGDAYFPLDGNGGYDVRHYDVRVRYDFARRHLGGTATLTLVPSVDLKRLNLDLLLKASAVKVNGTPATFRKDGGHELVVTPRTVLKAGRTAKVTVRYAGFPGRQRYLGEGNWLASRHEVVTINQPHMAPWWFPANDHPSDKATFRVAVTVPQGKRVISNGRLLGRVRKGRTQTWQWGARDPMATYLAFFAAGDFAVERGTTDGLPWFNAVSTRLDARSQRQSLTQLRRSAALVRQMERDLGPYPFETTGGVVTSLMAGFALENQTRPVYWPLETGSTWLLVHELAHQWFGDAVAVARWRDIWLNEGAATFMEQRHAERTGGRPVGEWLQEQYAAFAAQDSFWDLAIARPGADNLFHDAVYLRGGMTLQALRQRIGEQDFWTLLRRWIATHDDGNASTAQFEKLAAEVSGEQLSGFFDAWLRTPAKPAATRDNGLVLGAPSGG</sequence>
<evidence type="ECO:0000259" key="14">
    <source>
        <dbReference type="Pfam" id="PF17900"/>
    </source>
</evidence>
<accession>A0A4P7UDD8</accession>
<dbReference type="Gene3D" id="1.10.390.10">
    <property type="entry name" value="Neutral Protease Domain 2"/>
    <property type="match status" value="1"/>
</dbReference>